<gene>
    <name evidence="1" type="ORF">GPA21_13880</name>
</gene>
<accession>A0A972F8H5</accession>
<keyword evidence="2" id="KW-1185">Reference proteome</keyword>
<protein>
    <recommendedName>
        <fullName evidence="3">RHS repeat protein</fullName>
    </recommendedName>
</protein>
<evidence type="ECO:0008006" key="3">
    <source>
        <dbReference type="Google" id="ProtNLM"/>
    </source>
</evidence>
<reference evidence="1" key="1">
    <citation type="submission" date="2019-12" db="EMBL/GenBank/DDBJ databases">
        <title>Comparative genomics gives insights into the taxonomy of the Azoarcus-Aromatoleum group and reveals separate origins of nif in the plant-associated Azoarcus and non-plant-associated Aromatoleum sub-groups.</title>
        <authorList>
            <person name="Lafos M."/>
            <person name="Maluk M."/>
            <person name="Batista M."/>
            <person name="Junghare M."/>
            <person name="Carmona M."/>
            <person name="Faoro H."/>
            <person name="Cruz L.M."/>
            <person name="Battistoni F."/>
            <person name="De Souza E."/>
            <person name="Pedrosa F."/>
            <person name="Chen W.-M."/>
            <person name="Poole P.S."/>
            <person name="Dixon R.A."/>
            <person name="James E.K."/>
        </authorList>
    </citation>
    <scope>NUCLEOTIDE SEQUENCE</scope>
    <source>
        <strain evidence="1">NSC3</strain>
    </source>
</reference>
<dbReference type="Pfam" id="PF05593">
    <property type="entry name" value="RHS_repeat"/>
    <property type="match status" value="1"/>
</dbReference>
<comment type="caution">
    <text evidence="1">The sequence shown here is derived from an EMBL/GenBank/DDBJ whole genome shotgun (WGS) entry which is preliminary data.</text>
</comment>
<dbReference type="AlphaFoldDB" id="A0A972F8H5"/>
<dbReference type="RefSeq" id="WP_168988741.1">
    <property type="nucleotide sequence ID" value="NZ_CAWPHM010000321.1"/>
</dbReference>
<dbReference type="Proteomes" id="UP000599523">
    <property type="component" value="Unassembled WGS sequence"/>
</dbReference>
<dbReference type="EMBL" id="WTVM01000091">
    <property type="protein sequence ID" value="NMG04046.1"/>
    <property type="molecule type" value="Genomic_DNA"/>
</dbReference>
<evidence type="ECO:0000313" key="1">
    <source>
        <dbReference type="EMBL" id="NMG04046.1"/>
    </source>
</evidence>
<dbReference type="Gene3D" id="2.180.10.10">
    <property type="entry name" value="RHS repeat-associated core"/>
    <property type="match status" value="1"/>
</dbReference>
<sequence length="69" mass="7776">MGNLTQVNGPRTDVTDTTTHAFDAQRRITQTTDALGKQTRFGYDNDGRLIRTAAQLADRRQGQPHHLRI</sequence>
<dbReference type="InterPro" id="IPR031325">
    <property type="entry name" value="RHS_repeat"/>
</dbReference>
<organism evidence="1 2">
    <name type="scientific">Azoarcus taiwanensis</name>
    <dbReference type="NCBI Taxonomy" id="666964"/>
    <lineage>
        <taxon>Bacteria</taxon>
        <taxon>Pseudomonadati</taxon>
        <taxon>Pseudomonadota</taxon>
        <taxon>Betaproteobacteria</taxon>
        <taxon>Rhodocyclales</taxon>
        <taxon>Zoogloeaceae</taxon>
        <taxon>Azoarcus</taxon>
    </lineage>
</organism>
<name>A0A972F8H5_9RHOO</name>
<dbReference type="InterPro" id="IPR006530">
    <property type="entry name" value="YD"/>
</dbReference>
<proteinExistence type="predicted"/>
<dbReference type="NCBIfam" id="TIGR01643">
    <property type="entry name" value="YD_repeat_2x"/>
    <property type="match status" value="1"/>
</dbReference>
<evidence type="ECO:0000313" key="2">
    <source>
        <dbReference type="Proteomes" id="UP000599523"/>
    </source>
</evidence>